<dbReference type="AlphaFoldDB" id="A0A927IU12"/>
<dbReference type="InterPro" id="IPR025375">
    <property type="entry name" value="DUF4365"/>
</dbReference>
<comment type="caution">
    <text evidence="3">The sequence shown here is derived from an EMBL/GenBank/DDBJ whole genome shotgun (WGS) entry which is preliminary data.</text>
</comment>
<keyword evidence="1" id="KW-0812">Transmembrane</keyword>
<name>A0A927IU12_9HYPH</name>
<reference evidence="3" key="1">
    <citation type="submission" date="2020-09" db="EMBL/GenBank/DDBJ databases">
        <title>Genome seq and assembly of Devosia sp.</title>
        <authorList>
            <person name="Chhetri G."/>
        </authorList>
    </citation>
    <scope>NUCLEOTIDE SEQUENCE</scope>
    <source>
        <strain evidence="3">PTR5</strain>
    </source>
</reference>
<evidence type="ECO:0000313" key="3">
    <source>
        <dbReference type="EMBL" id="MBD8066256.1"/>
    </source>
</evidence>
<dbReference type="EMBL" id="JACYFU010000003">
    <property type="protein sequence ID" value="MBD8066256.1"/>
    <property type="molecule type" value="Genomic_DNA"/>
</dbReference>
<evidence type="ECO:0000313" key="4">
    <source>
        <dbReference type="Proteomes" id="UP000654108"/>
    </source>
</evidence>
<evidence type="ECO:0000259" key="2">
    <source>
        <dbReference type="Pfam" id="PF14280"/>
    </source>
</evidence>
<organism evidence="3 4">
    <name type="scientific">Devosia oryzisoli</name>
    <dbReference type="NCBI Taxonomy" id="2774138"/>
    <lineage>
        <taxon>Bacteria</taxon>
        <taxon>Pseudomonadati</taxon>
        <taxon>Pseudomonadota</taxon>
        <taxon>Alphaproteobacteria</taxon>
        <taxon>Hyphomicrobiales</taxon>
        <taxon>Devosiaceae</taxon>
        <taxon>Devosia</taxon>
    </lineage>
</organism>
<accession>A0A927IU12</accession>
<dbReference type="Proteomes" id="UP000654108">
    <property type="component" value="Unassembled WGS sequence"/>
</dbReference>
<feature type="transmembrane region" description="Helical" evidence="1">
    <location>
        <begin position="80"/>
        <end position="99"/>
    </location>
</feature>
<dbReference type="RefSeq" id="WP_191775771.1">
    <property type="nucleotide sequence ID" value="NZ_JACYFU010000003.1"/>
</dbReference>
<proteinExistence type="predicted"/>
<sequence length="120" mass="13530">MAYVDAIAGRLGINVTRALHDYGVDGTFHPVKETIAGRTETGFTLQYQLKATVNWEVDGASIVYDMEAAAFNKMALRDPAAVPLVLILLCLPALEISWLRQNERALLLRWRARTFHTWSR</sequence>
<dbReference type="Pfam" id="PF14280">
    <property type="entry name" value="DUF4365"/>
    <property type="match status" value="1"/>
</dbReference>
<keyword evidence="1" id="KW-0472">Membrane</keyword>
<keyword evidence="1" id="KW-1133">Transmembrane helix</keyword>
<feature type="domain" description="DUF4365" evidence="2">
    <location>
        <begin position="2"/>
        <end position="96"/>
    </location>
</feature>
<keyword evidence="4" id="KW-1185">Reference proteome</keyword>
<protein>
    <submittedName>
        <fullName evidence="3">DUF4365 domain-containing protein</fullName>
    </submittedName>
</protein>
<evidence type="ECO:0000256" key="1">
    <source>
        <dbReference type="SAM" id="Phobius"/>
    </source>
</evidence>
<gene>
    <name evidence="3" type="ORF">IC608_12325</name>
</gene>